<evidence type="ECO:0000256" key="12">
    <source>
        <dbReference type="PROSITE-ProRule" id="PRU00152"/>
    </source>
</evidence>
<evidence type="ECO:0000256" key="15">
    <source>
        <dbReference type="SAM" id="SignalP"/>
    </source>
</evidence>
<evidence type="ECO:0000256" key="6">
    <source>
        <dbReference type="ARBA" id="ARBA00022737"/>
    </source>
</evidence>
<sequence>MDSAAFPMLILTFLSLGWTCYAEDETEALSCPEYQEGFDDSCFEFVGLQRSFLSAQGWCERGGGHLAFILNDETQQFLQKHLEPGRDWWLGLAPAAPNLTLDSAATEGSLSWLDGSDVSYNNWVNSPDAQAACGHVLRHSGFQWEATGNCSQEMNFICQFDSGKSIACDGQNATLQCGSGQVIEIEDSFYGRKTVHYCRSALTPSPTSSALQEECTWIDVVDSVTGNCHGLQACQAAADVSSFGEPCPGLGSYLSVEYHCKDGQMHTLLCFLPPSSSSTMQLFLLSQKQGIIISSTMLSETVITIILFFFSPHLTEQHATCFFPQKKVSDLLLTGMNDVQSALLNGKKPNGDPAIISTGQISVYVNSFEKNPYSWSEENITSAVGSVSLTRMNGTVIPVENLPDEIEILLPRLDVGQENNTVLDLGNFSTLIIDVPSPDVTLVLKMEPSEDIPLKLLLGYKDYPTDENYVAQTQFPLENEQHTWVLGPKDRTGDVGVHYLVVKPIVEAGVKTVNATVSVTSIAAQCKYWNETESSWSEDGCRVGPLTTPLVTQCLCNHLTFFGSSLFVMPNLVDVSRTAELFATFTNNPVVVCFVGAIFVAYLLVVVWARRKDIQDSAKVKITVLEDNDPLAEYRYMLNISTGHRRGASTSSQVTVILMGTEGESEPHHLTDPEKPVFERGGVDMFLLTTPFSLGELQSIRMWHDNSGVHPAWYKESLMVQDLETGQKWHFLCNSWLAIDMGECTLDKVFPVATEMDLKRFSNLFFMKTAKDFRDGHIWFSVISRPPCSTFTRVQRVSCCFSLLLCTMLTSIMFWGIPTDPSEQTMDLGHIEFTWQQVMIGIQSSVIMFPINLLIVSIFRNTRPREKASKPDTSKQGKTGRVSPSQTSSPQKELKDITPDTVIKDIKRIAQSLSKAMKSPLPHLELRPGQQADINTLLSLVEDIIRQQNQTGGEFYTDYLYRQLRHVEKELGLLGPSRFPNPDSYNRAMQQVQGMKGLLEHHLSSSSLGGDQLAHSPSPTESINGDGNKKCCQGGLPWWFIFVGWTLVIATSGVSGYFTMMYGLTYGKDRSISWLISMVVSFFESLFITQPLKVRKIRKYLSHITTFFSFQRDSTCSFYQPPPPTDIERMRNNIIKEQKVFALIREILAYAGFMWMLLLVAYGQRDPNAFFLTQHIRQSFSRGIADSMSITDVFNWANTTLLSNLFGEYPGFITDGNSKLVGNARLRQVRVQKNSCRVAPTMQEFVPDCHSPYSWEVEDMGSYSPGWGLPLDDNSSQSPHSPWKYQSQAKLKAYPIWGSVMLYRGGGFVVDLGPDLQNSSRTLQYLFDNTWFDAYTQAIFVEFTVYNANVNLFCIVTLMLETTAIGAFQFLSELQSVRLYQSPGGLHIFVMASEAIYFLFIIYYMFVQGKLMKQQRWAYFKSKWNLLELAIIILSWSALSVFIKRTYLGNRDMAYYQNNKDQYASFHETAKADAVLGYLIAFLVLLATVKLWHLLRLNPKLHMITATLQRAWTDISGFLIVMTIMFLAYSIASNLMYGWKLYSYRTLLDAAQTMVSLQLGIFNYEEVLNYNPVFGAFLIGSCIVFMTFVVLNLFISVILVAFSQEQIHHKPSEEEEIVDLMLMKLCSLFGLKCKKPGSSGLTEDTAVSSATNKGLSMISSGSIHEN</sequence>
<evidence type="ECO:0000256" key="3">
    <source>
        <dbReference type="ARBA" id="ARBA00022692"/>
    </source>
</evidence>
<organism evidence="20 21">
    <name type="scientific">Myripristis murdjan</name>
    <name type="common">pinecone soldierfish</name>
    <dbReference type="NCBI Taxonomy" id="586833"/>
    <lineage>
        <taxon>Eukaryota</taxon>
        <taxon>Metazoa</taxon>
        <taxon>Chordata</taxon>
        <taxon>Craniata</taxon>
        <taxon>Vertebrata</taxon>
        <taxon>Euteleostomi</taxon>
        <taxon>Actinopterygii</taxon>
        <taxon>Neopterygii</taxon>
        <taxon>Teleostei</taxon>
        <taxon>Neoteleostei</taxon>
        <taxon>Acanthomorphata</taxon>
        <taxon>Holocentriformes</taxon>
        <taxon>Holocentridae</taxon>
        <taxon>Myripristis</taxon>
    </lineage>
</organism>
<evidence type="ECO:0000256" key="4">
    <source>
        <dbReference type="ARBA" id="ARBA00022729"/>
    </source>
</evidence>
<comment type="caution">
    <text evidence="12">Lacks conserved residue(s) required for the propagation of feature annotation.</text>
</comment>
<feature type="transmembrane region" description="Helical" evidence="14">
    <location>
        <begin position="1515"/>
        <end position="1535"/>
    </location>
</feature>
<dbReference type="InterPro" id="IPR003915">
    <property type="entry name" value="PKD_2"/>
</dbReference>
<feature type="transmembrane region" description="Helical" evidence="14">
    <location>
        <begin position="1384"/>
        <end position="1406"/>
    </location>
</feature>
<feature type="region of interest" description="Disordered" evidence="13">
    <location>
        <begin position="1005"/>
        <end position="1026"/>
    </location>
</feature>
<dbReference type="GO" id="GO:0005262">
    <property type="term" value="F:calcium channel activity"/>
    <property type="evidence" value="ECO:0007669"/>
    <property type="project" value="TreeGrafter"/>
</dbReference>
<dbReference type="Gene3D" id="2.60.120.740">
    <property type="match status" value="1"/>
</dbReference>
<dbReference type="InterPro" id="IPR057244">
    <property type="entry name" value="GAIN_B"/>
</dbReference>
<feature type="transmembrane region" description="Helical" evidence="14">
    <location>
        <begin position="1140"/>
        <end position="1162"/>
    </location>
</feature>
<reference evidence="20" key="1">
    <citation type="submission" date="2019-06" db="EMBL/GenBank/DDBJ databases">
        <authorList>
            <consortium name="Wellcome Sanger Institute Data Sharing"/>
        </authorList>
    </citation>
    <scope>NUCLEOTIDE SEQUENCE [LARGE SCALE GENOMIC DNA]</scope>
</reference>
<keyword evidence="9" id="KW-1015">Disulfide bond</keyword>
<dbReference type="Pfam" id="PF02140">
    <property type="entry name" value="SUEL_Lectin"/>
    <property type="match status" value="1"/>
</dbReference>
<feature type="transmembrane region" description="Helical" evidence="14">
    <location>
        <begin position="1426"/>
        <end position="1443"/>
    </location>
</feature>
<dbReference type="GeneTree" id="ENSGT00940000164905"/>
<dbReference type="SMART" id="SM00034">
    <property type="entry name" value="CLECT"/>
    <property type="match status" value="1"/>
</dbReference>
<feature type="chain" id="PRO_5025692124" evidence="15">
    <location>
        <begin position="23"/>
        <end position="1666"/>
    </location>
</feature>
<dbReference type="GO" id="GO:0030246">
    <property type="term" value="F:carbohydrate binding"/>
    <property type="evidence" value="ECO:0007669"/>
    <property type="project" value="UniProtKB-KW"/>
</dbReference>
<dbReference type="CDD" id="cd22831">
    <property type="entry name" value="Gal_Rha_Lectin_PKD1L2"/>
    <property type="match status" value="1"/>
</dbReference>
<comment type="subcellular location">
    <subcellularLocation>
        <location evidence="1">Membrane</location>
        <topology evidence="1">Multi-pass membrane protein</topology>
    </subcellularLocation>
</comment>
<dbReference type="InterPro" id="IPR016186">
    <property type="entry name" value="C-type_lectin-like/link_sf"/>
</dbReference>
<dbReference type="CDD" id="cd01752">
    <property type="entry name" value="PLAT_polycystin"/>
    <property type="match status" value="1"/>
</dbReference>
<feature type="transmembrane region" description="Helical" evidence="14">
    <location>
        <begin position="799"/>
        <end position="818"/>
    </location>
</feature>
<dbReference type="PANTHER" id="PTHR10877:SF134">
    <property type="entry name" value="POLYCYSTIN-1-LIKE PROTEIN 2"/>
    <property type="match status" value="1"/>
</dbReference>
<dbReference type="InterPro" id="IPR046338">
    <property type="entry name" value="GAIN_dom_sf"/>
</dbReference>
<dbReference type="Pfam" id="PF20519">
    <property type="entry name" value="Polycystin_dom"/>
    <property type="match status" value="1"/>
</dbReference>
<evidence type="ECO:0000256" key="1">
    <source>
        <dbReference type="ARBA" id="ARBA00004141"/>
    </source>
</evidence>
<protein>
    <submittedName>
        <fullName evidence="20">Polycystic kidney disease 1 like 2a</fullName>
    </submittedName>
</protein>
<dbReference type="FunFam" id="2.60.60.20:FF:000008">
    <property type="entry name" value="Polycystic kidney disease 1-like 2, isoform CRA_a"/>
    <property type="match status" value="1"/>
</dbReference>
<keyword evidence="10" id="KW-0325">Glycoprotein</keyword>
<feature type="compositionally biased region" description="Polar residues" evidence="13">
    <location>
        <begin position="876"/>
        <end position="891"/>
    </location>
</feature>
<dbReference type="PROSITE" id="PS50095">
    <property type="entry name" value="PLAT"/>
    <property type="match status" value="1"/>
</dbReference>
<dbReference type="PROSITE" id="PS50221">
    <property type="entry name" value="GAIN_B"/>
    <property type="match status" value="1"/>
</dbReference>
<dbReference type="InterPro" id="IPR051223">
    <property type="entry name" value="Polycystin"/>
</dbReference>
<evidence type="ECO:0000256" key="13">
    <source>
        <dbReference type="SAM" id="MobiDB-lite"/>
    </source>
</evidence>
<keyword evidence="3 14" id="KW-0812">Transmembrane</keyword>
<feature type="transmembrane region" description="Helical" evidence="14">
    <location>
        <begin position="1038"/>
        <end position="1060"/>
    </location>
</feature>
<dbReference type="Gene3D" id="3.10.100.10">
    <property type="entry name" value="Mannose-Binding Protein A, subunit A"/>
    <property type="match status" value="1"/>
</dbReference>
<proteinExistence type="inferred from homology"/>
<reference evidence="20" key="3">
    <citation type="submission" date="2025-09" db="UniProtKB">
        <authorList>
            <consortium name="Ensembl"/>
        </authorList>
    </citation>
    <scope>IDENTIFICATION</scope>
</reference>
<keyword evidence="5" id="KW-0430">Lectin</keyword>
<dbReference type="PROSITE" id="PS50228">
    <property type="entry name" value="SUEL_LECTIN"/>
    <property type="match status" value="1"/>
</dbReference>
<dbReference type="PRINTS" id="PR01433">
    <property type="entry name" value="POLYCYSTIN2"/>
</dbReference>
<dbReference type="SUPFAM" id="SSF56436">
    <property type="entry name" value="C-type lectin-like"/>
    <property type="match status" value="1"/>
</dbReference>
<keyword evidence="7 14" id="KW-1133">Transmembrane helix</keyword>
<dbReference type="SMART" id="SM00308">
    <property type="entry name" value="LH2"/>
    <property type="match status" value="1"/>
</dbReference>
<feature type="transmembrane region" description="Helical" evidence="14">
    <location>
        <begin position="838"/>
        <end position="859"/>
    </location>
</feature>
<dbReference type="GO" id="GO:0050982">
    <property type="term" value="P:detection of mechanical stimulus"/>
    <property type="evidence" value="ECO:0007669"/>
    <property type="project" value="TreeGrafter"/>
</dbReference>
<dbReference type="InterPro" id="IPR000922">
    <property type="entry name" value="Lectin_gal-bd_dom"/>
</dbReference>
<gene>
    <name evidence="20" type="primary">pkd1l2a</name>
</gene>
<evidence type="ECO:0000256" key="7">
    <source>
        <dbReference type="ARBA" id="ARBA00022989"/>
    </source>
</evidence>
<dbReference type="Pfam" id="PF01477">
    <property type="entry name" value="PLAT"/>
    <property type="match status" value="1"/>
</dbReference>
<dbReference type="SUPFAM" id="SSF49723">
    <property type="entry name" value="Lipase/lipooxygenase domain (PLAT/LH2 domain)"/>
    <property type="match status" value="1"/>
</dbReference>
<dbReference type="Pfam" id="PF00059">
    <property type="entry name" value="Lectin_C"/>
    <property type="match status" value="1"/>
</dbReference>
<dbReference type="InterPro" id="IPR001024">
    <property type="entry name" value="PLAT/LH2_dom"/>
</dbReference>
<dbReference type="Pfam" id="PF01825">
    <property type="entry name" value="GPS"/>
    <property type="match status" value="1"/>
</dbReference>
<keyword evidence="8 14" id="KW-0472">Membrane</keyword>
<dbReference type="InterPro" id="IPR042060">
    <property type="entry name" value="PLAT_polycystin1"/>
</dbReference>
<evidence type="ECO:0000313" key="21">
    <source>
        <dbReference type="Proteomes" id="UP000472263"/>
    </source>
</evidence>
<keyword evidence="6" id="KW-0677">Repeat</keyword>
<feature type="region of interest" description="Disordered" evidence="13">
    <location>
        <begin position="865"/>
        <end position="897"/>
    </location>
</feature>
<dbReference type="GO" id="GO:0016020">
    <property type="term" value="C:membrane"/>
    <property type="evidence" value="ECO:0007669"/>
    <property type="project" value="UniProtKB-SubCell"/>
</dbReference>
<dbReference type="Ensembl" id="ENSMMDT00005028688.1">
    <property type="protein sequence ID" value="ENSMMDP00005028018.1"/>
    <property type="gene ID" value="ENSMMDG00005013413.1"/>
</dbReference>
<feature type="domain" description="PLAT" evidence="17">
    <location>
        <begin position="634"/>
        <end position="751"/>
    </location>
</feature>
<dbReference type="Proteomes" id="UP000472263">
    <property type="component" value="Chromosome 3"/>
</dbReference>
<dbReference type="InterPro" id="IPR001304">
    <property type="entry name" value="C-type_lectin-like"/>
</dbReference>
<feature type="domain" description="C-type lectin" evidence="16">
    <location>
        <begin position="38"/>
        <end position="159"/>
    </location>
</feature>
<accession>A0A667YNM8</accession>
<evidence type="ECO:0000256" key="5">
    <source>
        <dbReference type="ARBA" id="ARBA00022734"/>
    </source>
</evidence>
<dbReference type="GO" id="GO:0005509">
    <property type="term" value="F:calcium ion binding"/>
    <property type="evidence" value="ECO:0007669"/>
    <property type="project" value="InterPro"/>
</dbReference>
<dbReference type="InterPro" id="IPR013122">
    <property type="entry name" value="PKD1_2_channel"/>
</dbReference>
<feature type="compositionally biased region" description="Polar residues" evidence="13">
    <location>
        <begin position="1015"/>
        <end position="1025"/>
    </location>
</feature>
<evidence type="ECO:0000256" key="2">
    <source>
        <dbReference type="ARBA" id="ARBA00007200"/>
    </source>
</evidence>
<evidence type="ECO:0000259" key="17">
    <source>
        <dbReference type="PROSITE" id="PS50095"/>
    </source>
</evidence>
<evidence type="ECO:0000256" key="9">
    <source>
        <dbReference type="ARBA" id="ARBA00023157"/>
    </source>
</evidence>
<dbReference type="InterPro" id="IPR046791">
    <property type="entry name" value="Polycystin_dom"/>
</dbReference>
<feature type="signal peptide" evidence="15">
    <location>
        <begin position="1"/>
        <end position="22"/>
    </location>
</feature>
<dbReference type="InterPro" id="IPR000203">
    <property type="entry name" value="GPS"/>
</dbReference>
<feature type="domain" description="GAIN-B" evidence="18">
    <location>
        <begin position="411"/>
        <end position="574"/>
    </location>
</feature>
<evidence type="ECO:0000256" key="11">
    <source>
        <dbReference type="PIRSR" id="PIRSR603915-2"/>
    </source>
</evidence>
<evidence type="ECO:0000256" key="14">
    <source>
        <dbReference type="SAM" id="Phobius"/>
    </source>
</evidence>
<name>A0A667YNM8_9TELE</name>
<feature type="transmembrane region" description="Helical" evidence="14">
    <location>
        <begin position="1475"/>
        <end position="1495"/>
    </location>
</feature>
<dbReference type="Pfam" id="PF08016">
    <property type="entry name" value="PKD_channel"/>
    <property type="match status" value="1"/>
</dbReference>
<evidence type="ECO:0000259" key="16">
    <source>
        <dbReference type="PROSITE" id="PS50041"/>
    </source>
</evidence>
<dbReference type="FunFam" id="1.10.287.70:FF:000086">
    <property type="entry name" value="Polycystic kidney disease 2"/>
    <property type="match status" value="1"/>
</dbReference>
<feature type="domain" description="SUEL-type lectin" evidence="19">
    <location>
        <begin position="167"/>
        <end position="261"/>
    </location>
</feature>
<keyword evidence="21" id="KW-1185">Reference proteome</keyword>
<dbReference type="InterPro" id="IPR043159">
    <property type="entry name" value="Lectin_gal-bd_sf"/>
</dbReference>
<dbReference type="Gene3D" id="1.10.287.70">
    <property type="match status" value="1"/>
</dbReference>
<evidence type="ECO:0000259" key="18">
    <source>
        <dbReference type="PROSITE" id="PS50221"/>
    </source>
</evidence>
<feature type="transmembrane region" description="Helical" evidence="14">
    <location>
        <begin position="589"/>
        <end position="609"/>
    </location>
</feature>
<feature type="transmembrane region" description="Helical" evidence="14">
    <location>
        <begin position="1072"/>
        <end position="1089"/>
    </location>
</feature>
<dbReference type="CDD" id="cd00037">
    <property type="entry name" value="CLECT"/>
    <property type="match status" value="1"/>
</dbReference>
<evidence type="ECO:0000313" key="20">
    <source>
        <dbReference type="Ensembl" id="ENSMMDP00005028018.1"/>
    </source>
</evidence>
<dbReference type="SMART" id="SM00303">
    <property type="entry name" value="GPS"/>
    <property type="match status" value="1"/>
</dbReference>
<dbReference type="InterPro" id="IPR036392">
    <property type="entry name" value="PLAT/LH2_dom_sf"/>
</dbReference>
<dbReference type="PANTHER" id="PTHR10877">
    <property type="entry name" value="POLYCYSTIN FAMILY MEMBER"/>
    <property type="match status" value="1"/>
</dbReference>
<reference evidence="20" key="2">
    <citation type="submission" date="2025-08" db="UniProtKB">
        <authorList>
            <consortium name="Ensembl"/>
        </authorList>
    </citation>
    <scope>IDENTIFICATION</scope>
</reference>
<keyword evidence="4 15" id="KW-0732">Signal</keyword>
<feature type="disulfide bond" evidence="11">
    <location>
        <begin position="1236"/>
        <end position="1249"/>
    </location>
</feature>
<feature type="transmembrane region" description="Helical" evidence="14">
    <location>
        <begin position="1576"/>
        <end position="1602"/>
    </location>
</feature>
<evidence type="ECO:0000256" key="8">
    <source>
        <dbReference type="ARBA" id="ARBA00023136"/>
    </source>
</evidence>
<evidence type="ECO:0000256" key="10">
    <source>
        <dbReference type="ARBA" id="ARBA00023180"/>
    </source>
</evidence>
<dbReference type="PROSITE" id="PS50041">
    <property type="entry name" value="C_TYPE_LECTIN_2"/>
    <property type="match status" value="1"/>
</dbReference>
<dbReference type="Gene3D" id="2.60.60.20">
    <property type="entry name" value="PLAT/LH2 domain"/>
    <property type="match status" value="1"/>
</dbReference>
<evidence type="ECO:0000259" key="19">
    <source>
        <dbReference type="PROSITE" id="PS50228"/>
    </source>
</evidence>
<comment type="similarity">
    <text evidence="2">Belongs to the polycystin family.</text>
</comment>
<dbReference type="Gene3D" id="2.60.220.50">
    <property type="match status" value="1"/>
</dbReference>
<feature type="compositionally biased region" description="Basic and acidic residues" evidence="13">
    <location>
        <begin position="865"/>
        <end position="875"/>
    </location>
</feature>
<dbReference type="InterPro" id="IPR016187">
    <property type="entry name" value="CTDL_fold"/>
</dbReference>